<protein>
    <submittedName>
        <fullName evidence="1">Uncharacterized protein</fullName>
    </submittedName>
</protein>
<name>A0A8S1R5J6_9CILI</name>
<proteinExistence type="predicted"/>
<dbReference type="AlphaFoldDB" id="A0A8S1R5J6"/>
<evidence type="ECO:0000313" key="2">
    <source>
        <dbReference type="Proteomes" id="UP000692954"/>
    </source>
</evidence>
<dbReference type="Proteomes" id="UP000692954">
    <property type="component" value="Unassembled WGS sequence"/>
</dbReference>
<sequence length="140" mass="17063">MATCIYLKHELFYKIQKRKIGFHLFQKKQFQQQCNILKSIIGNQKLTIYTSTNPQNDCQYQYENLQNGDTNQMEIYKFGLQKKMMMRYGKHSMKKLKKYNYLSCQIVLFQIKIQFLEDVIVIQLRVENLNLLRSWYKQQQ</sequence>
<keyword evidence="2" id="KW-1185">Reference proteome</keyword>
<reference evidence="1" key="1">
    <citation type="submission" date="2021-01" db="EMBL/GenBank/DDBJ databases">
        <authorList>
            <consortium name="Genoscope - CEA"/>
            <person name="William W."/>
        </authorList>
    </citation>
    <scope>NUCLEOTIDE SEQUENCE</scope>
</reference>
<accession>A0A8S1R5J6</accession>
<dbReference type="EMBL" id="CAJJDN010000144">
    <property type="protein sequence ID" value="CAD8123341.1"/>
    <property type="molecule type" value="Genomic_DNA"/>
</dbReference>
<gene>
    <name evidence="1" type="ORF">PSON_ATCC_30995.1.T1440051</name>
</gene>
<comment type="caution">
    <text evidence="1">The sequence shown here is derived from an EMBL/GenBank/DDBJ whole genome shotgun (WGS) entry which is preliminary data.</text>
</comment>
<organism evidence="1 2">
    <name type="scientific">Paramecium sonneborni</name>
    <dbReference type="NCBI Taxonomy" id="65129"/>
    <lineage>
        <taxon>Eukaryota</taxon>
        <taxon>Sar</taxon>
        <taxon>Alveolata</taxon>
        <taxon>Ciliophora</taxon>
        <taxon>Intramacronucleata</taxon>
        <taxon>Oligohymenophorea</taxon>
        <taxon>Peniculida</taxon>
        <taxon>Parameciidae</taxon>
        <taxon>Paramecium</taxon>
    </lineage>
</organism>
<evidence type="ECO:0000313" key="1">
    <source>
        <dbReference type="EMBL" id="CAD8123341.1"/>
    </source>
</evidence>